<evidence type="ECO:0000256" key="2">
    <source>
        <dbReference type="ARBA" id="ARBA00023033"/>
    </source>
</evidence>
<dbReference type="PANTHER" id="PTHR30137">
    <property type="entry name" value="LUCIFERASE-LIKE MONOOXYGENASE"/>
    <property type="match status" value="1"/>
</dbReference>
<comment type="caution">
    <text evidence="4">The sequence shown here is derived from an EMBL/GenBank/DDBJ whole genome shotgun (WGS) entry which is preliminary data.</text>
</comment>
<dbReference type="GO" id="GO:0004497">
    <property type="term" value="F:monooxygenase activity"/>
    <property type="evidence" value="ECO:0007669"/>
    <property type="project" value="UniProtKB-KW"/>
</dbReference>
<dbReference type="EMBL" id="LDSL01000120">
    <property type="protein sequence ID" value="KTT16849.1"/>
    <property type="molecule type" value="Genomic_DNA"/>
</dbReference>
<reference evidence="4 5" key="1">
    <citation type="journal article" date="2016" name="Front. Microbiol.">
        <title>Genomic Resource of Rice Seed Associated Bacteria.</title>
        <authorList>
            <person name="Midha S."/>
            <person name="Bansal K."/>
            <person name="Sharma S."/>
            <person name="Kumar N."/>
            <person name="Patil P.P."/>
            <person name="Chaudhry V."/>
            <person name="Patil P.B."/>
        </authorList>
    </citation>
    <scope>NUCLEOTIDE SEQUENCE [LARGE SCALE GENOMIC DNA]</scope>
    <source>
        <strain evidence="4 5">NS331</strain>
    </source>
</reference>
<keyword evidence="5" id="KW-1185">Reference proteome</keyword>
<dbReference type="InterPro" id="IPR011251">
    <property type="entry name" value="Luciferase-like_dom"/>
</dbReference>
<evidence type="ECO:0000313" key="4">
    <source>
        <dbReference type="EMBL" id="KTT16849.1"/>
    </source>
</evidence>
<protein>
    <recommendedName>
        <fullName evidence="3">Luciferase-like domain-containing protein</fullName>
    </recommendedName>
</protein>
<feature type="domain" description="Luciferase-like" evidence="3">
    <location>
        <begin position="1"/>
        <end position="303"/>
    </location>
</feature>
<proteinExistence type="predicted"/>
<evidence type="ECO:0000313" key="5">
    <source>
        <dbReference type="Proteomes" id="UP000072741"/>
    </source>
</evidence>
<gene>
    <name evidence="4" type="ORF">NS331_17920</name>
</gene>
<accession>A0A147GQ84</accession>
<dbReference type="OrthoDB" id="7055978at2"/>
<organism evidence="4 5">
    <name type="scientific">Pseudacidovorax intermedius</name>
    <dbReference type="NCBI Taxonomy" id="433924"/>
    <lineage>
        <taxon>Bacteria</taxon>
        <taxon>Pseudomonadati</taxon>
        <taxon>Pseudomonadota</taxon>
        <taxon>Betaproteobacteria</taxon>
        <taxon>Burkholderiales</taxon>
        <taxon>Comamonadaceae</taxon>
        <taxon>Pseudacidovorax</taxon>
    </lineage>
</organism>
<dbReference type="InterPro" id="IPR036661">
    <property type="entry name" value="Luciferase-like_sf"/>
</dbReference>
<dbReference type="AlphaFoldDB" id="A0A147GQ84"/>
<dbReference type="PANTHER" id="PTHR30137:SF8">
    <property type="entry name" value="BLR5498 PROTEIN"/>
    <property type="match status" value="1"/>
</dbReference>
<dbReference type="GO" id="GO:0016705">
    <property type="term" value="F:oxidoreductase activity, acting on paired donors, with incorporation or reduction of molecular oxygen"/>
    <property type="evidence" value="ECO:0007669"/>
    <property type="project" value="InterPro"/>
</dbReference>
<keyword evidence="1" id="KW-0560">Oxidoreductase</keyword>
<dbReference type="GO" id="GO:0005829">
    <property type="term" value="C:cytosol"/>
    <property type="evidence" value="ECO:0007669"/>
    <property type="project" value="TreeGrafter"/>
</dbReference>
<dbReference type="Gene3D" id="3.20.20.30">
    <property type="entry name" value="Luciferase-like domain"/>
    <property type="match status" value="1"/>
</dbReference>
<dbReference type="InterPro" id="IPR050766">
    <property type="entry name" value="Bact_Lucif_Oxidored"/>
</dbReference>
<dbReference type="SUPFAM" id="SSF51679">
    <property type="entry name" value="Bacterial luciferase-like"/>
    <property type="match status" value="1"/>
</dbReference>
<dbReference type="Pfam" id="PF00296">
    <property type="entry name" value="Bac_luciferase"/>
    <property type="match status" value="1"/>
</dbReference>
<dbReference type="Proteomes" id="UP000072741">
    <property type="component" value="Unassembled WGS sequence"/>
</dbReference>
<evidence type="ECO:0000259" key="3">
    <source>
        <dbReference type="Pfam" id="PF00296"/>
    </source>
</evidence>
<dbReference type="RefSeq" id="WP_058643314.1">
    <property type="nucleotide sequence ID" value="NZ_LDSL01000120.1"/>
</dbReference>
<evidence type="ECO:0000256" key="1">
    <source>
        <dbReference type="ARBA" id="ARBA00023002"/>
    </source>
</evidence>
<dbReference type="PATRIC" id="fig|433924.3.peg.559"/>
<keyword evidence="2" id="KW-0503">Monooxygenase</keyword>
<sequence length="364" mass="40233">MDFGIFILMQQRNKHKTSHEILRDAVEQTRLADELGFGAAWYAEHHFSNYGLCSSPLTMIAHCAAATRRIRLGTGIVVAPLYTPARLIADVAMVDQLSDGRLNLGIGSGYQHFEFERFGVSLETAKARTFEMLDMLEMGLAQPKFSYDGQFYQQPMSAISQRAVQQPGPPMWITSVDPAFVARAVRGGHHVFVSGGDGGLEKLAGTRALIDKVARAEGKDPAAVPVGLLRAAYASNDKAEVEKYLECARYQRRIAVSLKRRTAQIADDYQVEEGIVDGEPTLDEMRALLPVGSIDTVIERVVAEIRTLKPVHYCFQTQMGDFDHPTMLRQLRTWAEVIMPAVQQEIANDPPHRAPAAQPELAAA</sequence>
<name>A0A147GQ84_9BURK</name>